<protein>
    <recommendedName>
        <fullName evidence="2">Kinetochore protein Sos7 coiled-coil domain-containing protein</fullName>
    </recommendedName>
</protein>
<sequence>MQFKSLRDKQADYHRALEEIRPTSCRFNALEEAARAEYRETGPGKLASLKDQFSKYKFEYVELETKEHFVRAIAEEGDRVLAGEEVKGSFLLEGVVGNQKAKVQELKRQKEQTGLAINNIIDQIAAEMSELEKEQHVVAAELEACEDALQSWERTQDALAAAESGENKEDLEDLHAQQEVQIRTLAEQELAAKQAGAQNKEDADQLAEEIAALQGRLQEAQAESLRLEQAAEQVGRVSRSTEVYEEMLKLLHGLAGISLTAFTDRQLHFLMTTHITAPSSRTGKLKHVPVEHDLVVALHPDTSEIEDAMLSPADVDISDIVATVRGTQRLDALVRELRQRASCYAVRKDQVGRATRTTKYKMRTDDTTMIQVALPATNVVANVDAPYDWPSPGVPLRLESLLTRKGSPAFQDEVLEMVQDRIKNSVAAQEGDLISFVQSIELELQKLELV</sequence>
<dbReference type="OrthoDB" id="1927690at2759"/>
<reference evidence="3 4" key="1">
    <citation type="journal article" date="2014" name="Nat. Commun.">
        <title>Klebsormidium flaccidum genome reveals primary factors for plant terrestrial adaptation.</title>
        <authorList>
            <person name="Hori K."/>
            <person name="Maruyama F."/>
            <person name="Fujisawa T."/>
            <person name="Togashi T."/>
            <person name="Yamamoto N."/>
            <person name="Seo M."/>
            <person name="Sato S."/>
            <person name="Yamada T."/>
            <person name="Mori H."/>
            <person name="Tajima N."/>
            <person name="Moriyama T."/>
            <person name="Ikeuchi M."/>
            <person name="Watanabe M."/>
            <person name="Wada H."/>
            <person name="Kobayashi K."/>
            <person name="Saito M."/>
            <person name="Masuda T."/>
            <person name="Sasaki-Sekimoto Y."/>
            <person name="Mashiguchi K."/>
            <person name="Awai K."/>
            <person name="Shimojima M."/>
            <person name="Masuda S."/>
            <person name="Iwai M."/>
            <person name="Nobusawa T."/>
            <person name="Narise T."/>
            <person name="Kondo S."/>
            <person name="Saito H."/>
            <person name="Sato R."/>
            <person name="Murakawa M."/>
            <person name="Ihara Y."/>
            <person name="Oshima-Yamada Y."/>
            <person name="Ohtaka K."/>
            <person name="Satoh M."/>
            <person name="Sonobe K."/>
            <person name="Ishii M."/>
            <person name="Ohtani R."/>
            <person name="Kanamori-Sato M."/>
            <person name="Honoki R."/>
            <person name="Miyazaki D."/>
            <person name="Mochizuki H."/>
            <person name="Umetsu J."/>
            <person name="Higashi K."/>
            <person name="Shibata D."/>
            <person name="Kamiya Y."/>
            <person name="Sato N."/>
            <person name="Nakamura Y."/>
            <person name="Tabata S."/>
            <person name="Ida S."/>
            <person name="Kurokawa K."/>
            <person name="Ohta H."/>
        </authorList>
    </citation>
    <scope>NUCLEOTIDE SEQUENCE [LARGE SCALE GENOMIC DNA]</scope>
    <source>
        <strain evidence="3 4">NIES-2285</strain>
    </source>
</reference>
<dbReference type="EMBL" id="DF237223">
    <property type="protein sequence ID" value="GAQ86170.1"/>
    <property type="molecule type" value="Genomic_DNA"/>
</dbReference>
<organism evidence="3 4">
    <name type="scientific">Klebsormidium nitens</name>
    <name type="common">Green alga</name>
    <name type="synonym">Ulothrix nitens</name>
    <dbReference type="NCBI Taxonomy" id="105231"/>
    <lineage>
        <taxon>Eukaryota</taxon>
        <taxon>Viridiplantae</taxon>
        <taxon>Streptophyta</taxon>
        <taxon>Klebsormidiophyceae</taxon>
        <taxon>Klebsormidiales</taxon>
        <taxon>Klebsormidiaceae</taxon>
        <taxon>Klebsormidium</taxon>
    </lineage>
</organism>
<dbReference type="InterPro" id="IPR048781">
    <property type="entry name" value="Sos7_CC"/>
</dbReference>
<name>A0A1Y1I5D8_KLENI</name>
<feature type="domain" description="Kinetochore protein Sos7 coiled-coil" evidence="2">
    <location>
        <begin position="51"/>
        <end position="126"/>
    </location>
</feature>
<keyword evidence="1" id="KW-0175">Coiled coil</keyword>
<dbReference type="PANTHER" id="PTHR36037">
    <property type="entry name" value="RNA-DIRECTED DNA POLYMERASE (REVERSE TRANSCRIPTASE)-RELATED FAMILY PROTEIN"/>
    <property type="match status" value="1"/>
</dbReference>
<feature type="coiled-coil region" evidence="1">
    <location>
        <begin position="128"/>
        <end position="237"/>
    </location>
</feature>
<dbReference type="PANTHER" id="PTHR36037:SF1">
    <property type="entry name" value="RNA-DIRECTED DNA POLYMERASE (REVERSE TRANSCRIPTASE)-RELATED FAMILY PROTEIN"/>
    <property type="match status" value="1"/>
</dbReference>
<evidence type="ECO:0000313" key="3">
    <source>
        <dbReference type="EMBL" id="GAQ86170.1"/>
    </source>
</evidence>
<dbReference type="STRING" id="105231.A0A1Y1I5D8"/>
<gene>
    <name evidence="3" type="ORF">KFL_002740090</name>
</gene>
<accession>A0A1Y1I5D8</accession>
<keyword evidence="4" id="KW-1185">Reference proteome</keyword>
<evidence type="ECO:0000313" key="4">
    <source>
        <dbReference type="Proteomes" id="UP000054558"/>
    </source>
</evidence>
<dbReference type="Proteomes" id="UP000054558">
    <property type="component" value="Unassembled WGS sequence"/>
</dbReference>
<dbReference type="AlphaFoldDB" id="A0A1Y1I5D8"/>
<evidence type="ECO:0000259" key="2">
    <source>
        <dbReference type="Pfam" id="PF20882"/>
    </source>
</evidence>
<proteinExistence type="predicted"/>
<dbReference type="Pfam" id="PF20882">
    <property type="entry name" value="Sos7"/>
    <property type="match status" value="1"/>
</dbReference>
<dbReference type="OMA" id="CATADHE"/>
<evidence type="ECO:0000256" key="1">
    <source>
        <dbReference type="SAM" id="Coils"/>
    </source>
</evidence>